<sequence>MPDSRSEASSAAARPDQFTLPDSLIAYLAGERSPPLALMQLLLHCGSVTACEQLLEAAGAHGSSVQVVQRQGLEELRHLLASRREQCLSLEPLLQAELPGDDGGQDSVSAWAQFFDAAVAQAAPASVALYSLGDPELLDAATGEVLDYFTEQGLLGPRRRILQIGCGIGRFEAVLAPLVAEAHGIDISPGMINAARQRCAGLANVHLACCSGRDLAPFADFSLDMVYAVDSFPYLHESGGALLETHFAESARVLTRGGDLLILNFSYRNDPEQDSREINRLATRHGFKVLVDGVQPFRLWDGRVWHLRLA</sequence>
<evidence type="ECO:0000259" key="1">
    <source>
        <dbReference type="Pfam" id="PF08241"/>
    </source>
</evidence>
<comment type="caution">
    <text evidence="2">The sequence shown here is derived from an EMBL/GenBank/DDBJ whole genome shotgun (WGS) entry which is preliminary data.</text>
</comment>
<dbReference type="Gene3D" id="3.40.50.150">
    <property type="entry name" value="Vaccinia Virus protein VP39"/>
    <property type="match status" value="1"/>
</dbReference>
<dbReference type="CDD" id="cd02440">
    <property type="entry name" value="AdoMet_MTases"/>
    <property type="match status" value="1"/>
</dbReference>
<keyword evidence="3" id="KW-1185">Reference proteome</keyword>
<evidence type="ECO:0000313" key="2">
    <source>
        <dbReference type="EMBL" id="MEK8090756.1"/>
    </source>
</evidence>
<dbReference type="EC" id="2.1.-.-" evidence="2"/>
<dbReference type="InterPro" id="IPR050508">
    <property type="entry name" value="Methyltransf_Superfamily"/>
</dbReference>
<dbReference type="SUPFAM" id="SSF53335">
    <property type="entry name" value="S-adenosyl-L-methionine-dependent methyltransferases"/>
    <property type="match status" value="1"/>
</dbReference>
<dbReference type="GO" id="GO:0032259">
    <property type="term" value="P:methylation"/>
    <property type="evidence" value="ECO:0007669"/>
    <property type="project" value="UniProtKB-KW"/>
</dbReference>
<reference evidence="2 3" key="1">
    <citation type="submission" date="2024-04" db="EMBL/GenBank/DDBJ databases">
        <authorList>
            <person name="Abashina T."/>
            <person name="Shaikin A."/>
        </authorList>
    </citation>
    <scope>NUCLEOTIDE SEQUENCE [LARGE SCALE GENOMIC DNA]</scope>
    <source>
        <strain evidence="2 3">AAFK</strain>
    </source>
</reference>
<gene>
    <name evidence="2" type="ORF">WOB96_13440</name>
</gene>
<dbReference type="InterPro" id="IPR029063">
    <property type="entry name" value="SAM-dependent_MTases_sf"/>
</dbReference>
<keyword evidence="2" id="KW-0489">Methyltransferase</keyword>
<accession>A0ABU9DB54</accession>
<dbReference type="RefSeq" id="WP_341371812.1">
    <property type="nucleotide sequence ID" value="NZ_JBBPCO010000015.1"/>
</dbReference>
<dbReference type="Proteomes" id="UP001446205">
    <property type="component" value="Unassembled WGS sequence"/>
</dbReference>
<feature type="domain" description="Methyltransferase type 11" evidence="1">
    <location>
        <begin position="162"/>
        <end position="262"/>
    </location>
</feature>
<name>A0ABU9DB54_9PROT</name>
<dbReference type="PANTHER" id="PTHR42912">
    <property type="entry name" value="METHYLTRANSFERASE"/>
    <property type="match status" value="1"/>
</dbReference>
<organism evidence="2 3">
    <name type="scientific">Thermithiobacillus plumbiphilus</name>
    <dbReference type="NCBI Taxonomy" id="1729899"/>
    <lineage>
        <taxon>Bacteria</taxon>
        <taxon>Pseudomonadati</taxon>
        <taxon>Pseudomonadota</taxon>
        <taxon>Acidithiobacillia</taxon>
        <taxon>Acidithiobacillales</taxon>
        <taxon>Thermithiobacillaceae</taxon>
        <taxon>Thermithiobacillus</taxon>
    </lineage>
</organism>
<proteinExistence type="predicted"/>
<protein>
    <submittedName>
        <fullName evidence="2">Class I SAM-dependent methyltransferase</fullName>
        <ecNumber evidence="2">2.1.-.-</ecNumber>
    </submittedName>
</protein>
<dbReference type="GO" id="GO:0008168">
    <property type="term" value="F:methyltransferase activity"/>
    <property type="evidence" value="ECO:0007669"/>
    <property type="project" value="UniProtKB-KW"/>
</dbReference>
<dbReference type="Pfam" id="PF08241">
    <property type="entry name" value="Methyltransf_11"/>
    <property type="match status" value="1"/>
</dbReference>
<dbReference type="InterPro" id="IPR013216">
    <property type="entry name" value="Methyltransf_11"/>
</dbReference>
<dbReference type="EMBL" id="JBBPCO010000015">
    <property type="protein sequence ID" value="MEK8090756.1"/>
    <property type="molecule type" value="Genomic_DNA"/>
</dbReference>
<keyword evidence="2" id="KW-0808">Transferase</keyword>
<evidence type="ECO:0000313" key="3">
    <source>
        <dbReference type="Proteomes" id="UP001446205"/>
    </source>
</evidence>